<sequence>MDSMTERSEVAGPHPVLSLFAAVFWVFLWLLSWARSVIAFATISVPRFIYFVLSYSFTLTLNFWSFVIIFILSAIALNYWIRFRYLNTYATLKEPPLVKPDAKELHPDVNTTEPPPNFHNYLDEFLQAVRVFGFLEKPVFHELARHLQTRRLIAGDSLSLDQDKSFYCVVDGMVQVYAKTGTATSDEGSWEDEDTNGYQLLNEVGSGGTLSSLFTILSLFTEDVKISWQDNDSADPGMDSDFLFDSPSSARPRTDSDVSQLSLDVSSRSRRQSVSSASTVQPANPTSPQSWAQSSSETLQTPIQLTQPRPSFAGKRRQQTQIMNHGTVARATEDATLAVIPAEAFRRLTKKFPKAAAHIVQVILTRFSRVTFNAAHTYLGLTTEVLRTEKAINDIACHPLPASFYEGGGLEHLRHRFDTRISDDMPHHADPDYFTPNPSNLVSPEPTHQRSDSITDSPQMRDSPAMLRSYSSRLLVQAGDLHSTIGHPETYRPAGRSYSYTSLSNKNSTRTGHAIDTSIEEVPALPEDDFVLRDEVMSCIAKSIGLLQPPLSGDESVEASPAFSPSDAGQIHRPSLFSSSFGSLSLLETGDDTSSMTGGSSAISGNGPLSALDNEVEILFFSAGSPLARAGESHGGLFYVIDGFLDISLPPEDNSTEDSKTPPIDISGFGKKARENSTTKTQRHLFTVKPGGIAGYLASLCGTASYVDITAKTDTYVGFLPHKSLERLLEKRPIVLLTLAKRLISLLSPLVLHIDASLDWMQVNAGQVLWRPGDVSDSFYIVINGRLRAINEKEDGHVSIVGEYGQGDPVGELDVITNRPRRSTVHAIRDTELVRMPLTLFNAISARNPRTTAQLLRMIASRVREEVDSSSSARPTTSSELGRNNLNLKTIAILPVAGNVPVEAFAKKLQVALESIGAPTSYLNQASVSSHLGRHAFTRMGKLKVAGWLADQEQRYRTVLYVADSAVNSPWTQTCVRQADCVMVVGMGDDPSLGEYERLLLSMKTTARKELIILHRDRFVTPGSTREWLKNRPWVHQHIHVELPGLVLPVPKATSANQDPAAVAALKNLKDKVQSELQKYRGGAAAPRRLRPSHMNDFVRVARRICGKSIGVVLGGGGARGITHLGVLRALEEYGIPVDHIAGTSIGAFVGGLYAREGDLLSTSGRVKQFSGRMSNIWRILSDVTYPIVAYTTGHEFNRSIYKAFYDLHIEDMWLPFFCNTTNILTSRMEIHETGYAWRFIRASMTLVGMLPPLCDNGNMLVDGGYMDNLPVSAMFAMGPSVVFAVDVGSLDDNSPRAFGDTISGWWLLLNRWNPFASTRGVPPITEIQSRLAYVSSVKTLEEAKVSRGCLYMQMPVQEYGTLQFSKFEEIQEKGFHAAMGMLEQWDDEGKLAPVLDDGSQVHKKGLKKGRSLRRNSI</sequence>
<organism evidence="18 19">
    <name type="scientific">Rickenella mellea</name>
    <dbReference type="NCBI Taxonomy" id="50990"/>
    <lineage>
        <taxon>Eukaryota</taxon>
        <taxon>Fungi</taxon>
        <taxon>Dikarya</taxon>
        <taxon>Basidiomycota</taxon>
        <taxon>Agaricomycotina</taxon>
        <taxon>Agaricomycetes</taxon>
        <taxon>Hymenochaetales</taxon>
        <taxon>Rickenellaceae</taxon>
        <taxon>Rickenella</taxon>
    </lineage>
</organism>
<dbReference type="EC" id="3.1.1.5" evidence="3 14"/>
<gene>
    <name evidence="18" type="ORF">BD410DRAFT_782117</name>
</gene>
<evidence type="ECO:0000256" key="13">
    <source>
        <dbReference type="PROSITE-ProRule" id="PRU01161"/>
    </source>
</evidence>
<evidence type="ECO:0000259" key="17">
    <source>
        <dbReference type="PROSITE" id="PS51635"/>
    </source>
</evidence>
<dbReference type="GO" id="GO:0046486">
    <property type="term" value="P:glycerolipid metabolic process"/>
    <property type="evidence" value="ECO:0007669"/>
    <property type="project" value="UniProtKB-ARBA"/>
</dbReference>
<dbReference type="InterPro" id="IPR050301">
    <property type="entry name" value="NTE"/>
</dbReference>
<dbReference type="OrthoDB" id="421051at2759"/>
<comment type="catalytic activity">
    <reaction evidence="14">
        <text>a 1-acyl-sn-glycero-3-phosphocholine + H2O = sn-glycerol 3-phosphocholine + a fatty acid + H(+)</text>
        <dbReference type="Rhea" id="RHEA:15177"/>
        <dbReference type="ChEBI" id="CHEBI:15377"/>
        <dbReference type="ChEBI" id="CHEBI:15378"/>
        <dbReference type="ChEBI" id="CHEBI:16870"/>
        <dbReference type="ChEBI" id="CHEBI:28868"/>
        <dbReference type="ChEBI" id="CHEBI:58168"/>
        <dbReference type="EC" id="3.1.1.5"/>
    </reaction>
</comment>
<evidence type="ECO:0000259" key="16">
    <source>
        <dbReference type="PROSITE" id="PS50042"/>
    </source>
</evidence>
<keyword evidence="19" id="KW-1185">Reference proteome</keyword>
<keyword evidence="11 13" id="KW-0443">Lipid metabolism</keyword>
<feature type="region of interest" description="Disordered" evidence="15">
    <location>
        <begin position="422"/>
        <end position="463"/>
    </location>
</feature>
<evidence type="ECO:0000256" key="4">
    <source>
        <dbReference type="ARBA" id="ARBA00018317"/>
    </source>
</evidence>
<evidence type="ECO:0000256" key="12">
    <source>
        <dbReference type="ARBA" id="ARBA00023136"/>
    </source>
</evidence>
<feature type="compositionally biased region" description="Polar residues" evidence="15">
    <location>
        <begin position="498"/>
        <end position="510"/>
    </location>
</feature>
<evidence type="ECO:0000256" key="3">
    <source>
        <dbReference type="ARBA" id="ARBA00013274"/>
    </source>
</evidence>
<feature type="short sequence motif" description="GXGXXG" evidence="13">
    <location>
        <begin position="1116"/>
        <end position="1121"/>
    </location>
</feature>
<dbReference type="Proteomes" id="UP000294933">
    <property type="component" value="Unassembled WGS sequence"/>
</dbReference>
<dbReference type="Gene3D" id="2.60.120.10">
    <property type="entry name" value="Jelly Rolls"/>
    <property type="match status" value="3"/>
</dbReference>
<reference evidence="18 19" key="1">
    <citation type="submission" date="2018-06" db="EMBL/GenBank/DDBJ databases">
        <title>A transcriptomic atlas of mushroom development highlights an independent origin of complex multicellularity.</title>
        <authorList>
            <consortium name="DOE Joint Genome Institute"/>
            <person name="Krizsan K."/>
            <person name="Almasi E."/>
            <person name="Merenyi Z."/>
            <person name="Sahu N."/>
            <person name="Viragh M."/>
            <person name="Koszo T."/>
            <person name="Mondo S."/>
            <person name="Kiss B."/>
            <person name="Balint B."/>
            <person name="Kues U."/>
            <person name="Barry K."/>
            <person name="Hegedus J.C."/>
            <person name="Henrissat B."/>
            <person name="Johnson J."/>
            <person name="Lipzen A."/>
            <person name="Ohm R."/>
            <person name="Nagy I."/>
            <person name="Pangilinan J."/>
            <person name="Yan J."/>
            <person name="Xiong Y."/>
            <person name="Grigoriev I.V."/>
            <person name="Hibbett D.S."/>
            <person name="Nagy L.G."/>
        </authorList>
    </citation>
    <scope>NUCLEOTIDE SEQUENCE [LARGE SCALE GENOMIC DNA]</scope>
    <source>
        <strain evidence="18 19">SZMC22713</strain>
    </source>
</reference>
<evidence type="ECO:0000256" key="15">
    <source>
        <dbReference type="SAM" id="MobiDB-lite"/>
    </source>
</evidence>
<keyword evidence="6" id="KW-0677">Repeat</keyword>
<dbReference type="InterPro" id="IPR056556">
    <property type="entry name" value="NTE1_P-loop_dom"/>
</dbReference>
<dbReference type="GO" id="GO:0005789">
    <property type="term" value="C:endoplasmic reticulum membrane"/>
    <property type="evidence" value="ECO:0007669"/>
    <property type="project" value="UniProtKB-SubCell"/>
</dbReference>
<keyword evidence="10 14" id="KW-1133">Transmembrane helix</keyword>
<dbReference type="FunFam" id="3.40.1090.10:FF:000007">
    <property type="entry name" value="Lysophospholipase NTE1"/>
    <property type="match status" value="1"/>
</dbReference>
<evidence type="ECO:0000313" key="19">
    <source>
        <dbReference type="Proteomes" id="UP000294933"/>
    </source>
</evidence>
<evidence type="ECO:0000256" key="11">
    <source>
        <dbReference type="ARBA" id="ARBA00023098"/>
    </source>
</evidence>
<evidence type="ECO:0000256" key="1">
    <source>
        <dbReference type="ARBA" id="ARBA00004586"/>
    </source>
</evidence>
<feature type="domain" description="Cyclic nucleotide-binding" evidence="16">
    <location>
        <begin position="621"/>
        <end position="729"/>
    </location>
</feature>
<dbReference type="Pfam" id="PF01734">
    <property type="entry name" value="Patatin"/>
    <property type="match status" value="1"/>
</dbReference>
<dbReference type="GO" id="GO:0016042">
    <property type="term" value="P:lipid catabolic process"/>
    <property type="evidence" value="ECO:0007669"/>
    <property type="project" value="UniProtKB-UniRule"/>
</dbReference>
<dbReference type="InterPro" id="IPR014710">
    <property type="entry name" value="RmlC-like_jellyroll"/>
</dbReference>
<dbReference type="Pfam" id="PF24179">
    <property type="entry name" value="NTE_Ploop"/>
    <property type="match status" value="1"/>
</dbReference>
<dbReference type="VEuPathDB" id="FungiDB:BD410DRAFT_782117"/>
<feature type="active site" description="Proton acceptor" evidence="13">
    <location>
        <position position="1263"/>
    </location>
</feature>
<dbReference type="EMBL" id="ML170158">
    <property type="protein sequence ID" value="TDL28149.1"/>
    <property type="molecule type" value="Genomic_DNA"/>
</dbReference>
<feature type="active site" description="Nucleophile" evidence="13">
    <location>
        <position position="1145"/>
    </location>
</feature>
<feature type="region of interest" description="Disordered" evidence="15">
    <location>
        <begin position="484"/>
        <end position="510"/>
    </location>
</feature>
<keyword evidence="9 13" id="KW-0442">Lipid degradation</keyword>
<dbReference type="GO" id="GO:0004622">
    <property type="term" value="F:phosphatidylcholine lysophospholipase activity"/>
    <property type="evidence" value="ECO:0007669"/>
    <property type="project" value="UniProtKB-EC"/>
</dbReference>
<dbReference type="InterPro" id="IPR000595">
    <property type="entry name" value="cNMP-bd_dom"/>
</dbReference>
<dbReference type="PROSITE" id="PS50042">
    <property type="entry name" value="CNMP_BINDING_3"/>
    <property type="match status" value="2"/>
</dbReference>
<evidence type="ECO:0000256" key="8">
    <source>
        <dbReference type="ARBA" id="ARBA00022824"/>
    </source>
</evidence>
<feature type="short sequence motif" description="GXSXG" evidence="13">
    <location>
        <begin position="1143"/>
        <end position="1147"/>
    </location>
</feature>
<feature type="compositionally biased region" description="Low complexity" evidence="15">
    <location>
        <begin position="257"/>
        <end position="276"/>
    </location>
</feature>
<evidence type="ECO:0000256" key="6">
    <source>
        <dbReference type="ARBA" id="ARBA00022737"/>
    </source>
</evidence>
<proteinExistence type="inferred from homology"/>
<dbReference type="Gene3D" id="3.40.1090.10">
    <property type="entry name" value="Cytosolic phospholipase A2 catalytic domain"/>
    <property type="match status" value="2"/>
</dbReference>
<dbReference type="PROSITE" id="PS51635">
    <property type="entry name" value="PNPLA"/>
    <property type="match status" value="1"/>
</dbReference>
<dbReference type="PANTHER" id="PTHR14226">
    <property type="entry name" value="NEUROPATHY TARGET ESTERASE/SWISS CHEESE D.MELANOGASTER"/>
    <property type="match status" value="1"/>
</dbReference>
<dbReference type="SUPFAM" id="SSF52151">
    <property type="entry name" value="FabD/lysophospholipase-like"/>
    <property type="match status" value="1"/>
</dbReference>
<keyword evidence="5 14" id="KW-0812">Transmembrane</keyword>
<feature type="region of interest" description="Disordered" evidence="15">
    <location>
        <begin position="236"/>
        <end position="301"/>
    </location>
</feature>
<feature type="domain" description="Cyclic nucleotide-binding" evidence="16">
    <location>
        <begin position="742"/>
        <end position="844"/>
    </location>
</feature>
<evidence type="ECO:0000256" key="9">
    <source>
        <dbReference type="ARBA" id="ARBA00022963"/>
    </source>
</evidence>
<dbReference type="CDD" id="cd00038">
    <property type="entry name" value="CAP_ED"/>
    <property type="match status" value="2"/>
</dbReference>
<feature type="compositionally biased region" description="Basic and acidic residues" evidence="15">
    <location>
        <begin position="422"/>
        <end position="431"/>
    </location>
</feature>
<feature type="compositionally biased region" description="Polar residues" evidence="15">
    <location>
        <begin position="277"/>
        <end position="301"/>
    </location>
</feature>
<comment type="similarity">
    <text evidence="2 14">Belongs to the NTE family.</text>
</comment>
<evidence type="ECO:0000256" key="7">
    <source>
        <dbReference type="ARBA" id="ARBA00022801"/>
    </source>
</evidence>
<dbReference type="SUPFAM" id="SSF51206">
    <property type="entry name" value="cAMP-binding domain-like"/>
    <property type="match status" value="3"/>
</dbReference>
<feature type="region of interest" description="Disordered" evidence="15">
    <location>
        <begin position="651"/>
        <end position="673"/>
    </location>
</feature>
<name>A0A4Y7QMR7_9AGAM</name>
<dbReference type="STRING" id="50990.A0A4Y7QMR7"/>
<keyword evidence="7 13" id="KW-0378">Hydrolase</keyword>
<evidence type="ECO:0000313" key="18">
    <source>
        <dbReference type="EMBL" id="TDL28149.1"/>
    </source>
</evidence>
<protein>
    <recommendedName>
        <fullName evidence="4 14">Lysophospholipase NTE1</fullName>
        <ecNumber evidence="3 14">3.1.1.5</ecNumber>
    </recommendedName>
    <alternativeName>
        <fullName evidence="14">Intracellular phospholipase B</fullName>
    </alternativeName>
</protein>
<dbReference type="Pfam" id="PF00027">
    <property type="entry name" value="cNMP_binding"/>
    <property type="match status" value="1"/>
</dbReference>
<feature type="domain" description="PNPLA" evidence="17">
    <location>
        <begin position="1112"/>
        <end position="1276"/>
    </location>
</feature>
<comment type="function">
    <text evidence="14">Intracellular phospholipase B that catalyzes the double deacylation of phosphatidylcholine (PC) to glycerophosphocholine (GroPCho). Plays an important role in membrane lipid homeostasis.</text>
</comment>
<evidence type="ECO:0000256" key="10">
    <source>
        <dbReference type="ARBA" id="ARBA00022989"/>
    </source>
</evidence>
<dbReference type="InterPro" id="IPR018490">
    <property type="entry name" value="cNMP-bd_dom_sf"/>
</dbReference>
<dbReference type="InterPro" id="IPR002641">
    <property type="entry name" value="PNPLA_dom"/>
</dbReference>
<evidence type="ECO:0000256" key="5">
    <source>
        <dbReference type="ARBA" id="ARBA00022692"/>
    </source>
</evidence>
<dbReference type="SMART" id="SM00100">
    <property type="entry name" value="cNMP"/>
    <property type="match status" value="3"/>
</dbReference>
<keyword evidence="12 14" id="KW-0472">Membrane</keyword>
<evidence type="ECO:0000256" key="2">
    <source>
        <dbReference type="ARBA" id="ARBA00006636"/>
    </source>
</evidence>
<feature type="transmembrane region" description="Helical" evidence="14">
    <location>
        <begin position="12"/>
        <end position="31"/>
    </location>
</feature>
<feature type="short sequence motif" description="DGA/G" evidence="13">
    <location>
        <begin position="1263"/>
        <end position="1265"/>
    </location>
</feature>
<dbReference type="InterPro" id="IPR016035">
    <property type="entry name" value="Acyl_Trfase/lysoPLipase"/>
</dbReference>
<keyword evidence="8 14" id="KW-0256">Endoplasmic reticulum</keyword>
<feature type="transmembrane region" description="Helical" evidence="14">
    <location>
        <begin position="63"/>
        <end position="81"/>
    </location>
</feature>
<dbReference type="PANTHER" id="PTHR14226:SF29">
    <property type="entry name" value="NEUROPATHY TARGET ESTERASE SWS"/>
    <property type="match status" value="1"/>
</dbReference>
<accession>A0A4Y7QMR7</accession>
<comment type="subcellular location">
    <subcellularLocation>
        <location evidence="1 14">Endoplasmic reticulum membrane</location>
    </subcellularLocation>
</comment>
<evidence type="ECO:0000256" key="14">
    <source>
        <dbReference type="RuleBase" id="RU362043"/>
    </source>
</evidence>